<name>K7ZY91_9ENTR</name>
<dbReference type="eggNOG" id="ENOG502ZWKA">
    <property type="taxonomic scope" value="Bacteria"/>
</dbReference>
<dbReference type="AlphaFoldDB" id="K7ZY91"/>
<dbReference type="EMBL" id="CAKW01000035">
    <property type="protein sequence ID" value="CCJ71478.1"/>
    <property type="molecule type" value="Genomic_DNA"/>
</dbReference>
<evidence type="ECO:0000313" key="2">
    <source>
        <dbReference type="Proteomes" id="UP000009340"/>
    </source>
</evidence>
<accession>K7ZY91</accession>
<organism evidence="1 2">
    <name type="scientific">Cronobacter condimenti 1330</name>
    <dbReference type="NCBI Taxonomy" id="1073999"/>
    <lineage>
        <taxon>Bacteria</taxon>
        <taxon>Pseudomonadati</taxon>
        <taxon>Pseudomonadota</taxon>
        <taxon>Gammaproteobacteria</taxon>
        <taxon>Enterobacterales</taxon>
        <taxon>Enterobacteriaceae</taxon>
        <taxon>Cronobacter</taxon>
    </lineage>
</organism>
<sequence length="41" mass="4938">MNVLHYEPVCTVYGGAAKQQRRYEQLFHRHRCYAFFLTCSL</sequence>
<proteinExistence type="predicted"/>
<evidence type="ECO:0000313" key="1">
    <source>
        <dbReference type="EMBL" id="CCJ71478.1"/>
    </source>
</evidence>
<protein>
    <submittedName>
        <fullName evidence="1">Uncharacterized protein</fullName>
    </submittedName>
</protein>
<reference evidence="1" key="1">
    <citation type="submission" date="2012-07" db="EMBL/GenBank/DDBJ databases">
        <authorList>
            <person name="Cummings C."/>
        </authorList>
    </citation>
    <scope>NUCLEOTIDE SEQUENCE</scope>
    <source>
        <strain evidence="1">1330</strain>
    </source>
</reference>
<gene>
    <name evidence="1" type="ORF">BN137_818</name>
</gene>
<comment type="caution">
    <text evidence="1">The sequence shown here is derived from an EMBL/GenBank/DDBJ whole genome shotgun (WGS) entry which is preliminary data.</text>
</comment>
<dbReference type="Proteomes" id="UP000009340">
    <property type="component" value="Unassembled WGS sequence"/>
</dbReference>